<evidence type="ECO:0000256" key="2">
    <source>
        <dbReference type="ARBA" id="ARBA00006661"/>
    </source>
</evidence>
<sequence length="636" mass="70556">MERPTDLVILSSSPLPVIKADFSSKLQAESTSLTHPSFDASSDDAEVTPYSSRKLAGGKHASPLPEGALNSFQRASLLPREESLWEPPETEEKPVKKRGRPKKDPSKTAEQVSKPKAPRAPRAPKVPKEPKKPKEPKEPKKPKEPKEPKKAPAKRASKATEPKKRKGKENMPTNEDGNVIDLTNLPVSPTRRRKSWTPVPGSPASVGTGLTTVLSGFAYDNPPSRSMSPQKPPLQKENSFLKRKRIELMSPLMGSEALARRSSDPRPKEPSPKKKPKTITDMSVEKFGPQTNQPSVQDMFTVEKAIELEQNALAALKDKKGAKRPRKATISKKKVEAKPKLVSPLTAAKRHEAQNIQFGTSSQLAGALASIEKAVPPSKKPPVPKFRFATANTGTSGGIWGAEVSSSVQNMWAAELDQQASKSAPVDTEPVHHSSDFQDIDDMCSPQPKPRVKSPLKIPSSDFEDIDAFELVVPKTLPPATQKDFISIATQNDFIPIDDILDSEPELSPTPPRLPTTPSQLPLTSKSPSKAKRRVLREVREDWEISKRSVFARITKLVTSLPRSQSLREPTWYERMLMYEPIVIEEFTKWLNERGVQAGEGDTQGEVLPWMTQQWCEDQSICCVWKLTNRKTSRKR</sequence>
<protein>
    <recommendedName>
        <fullName evidence="7">Structure-specific endonuclease subunit SLX4</fullName>
    </recommendedName>
</protein>
<dbReference type="InterPro" id="IPR018574">
    <property type="entry name" value="Structure-sp_endonuc_su_Slx4"/>
</dbReference>
<feature type="compositionally biased region" description="Low complexity" evidence="8">
    <location>
        <begin position="516"/>
        <end position="528"/>
    </location>
</feature>
<name>A0A6A6UDR2_9PEZI</name>
<feature type="compositionally biased region" description="Basic residues" evidence="8">
    <location>
        <begin position="320"/>
        <end position="332"/>
    </location>
</feature>
<comment type="subcellular location">
    <subcellularLocation>
        <location evidence="1">Nucleus</location>
    </subcellularLocation>
</comment>
<evidence type="ECO:0000256" key="8">
    <source>
        <dbReference type="SAM" id="MobiDB-lite"/>
    </source>
</evidence>
<dbReference type="GO" id="GO:0033557">
    <property type="term" value="C:Slx1-Slx4 complex"/>
    <property type="evidence" value="ECO:0007669"/>
    <property type="project" value="InterPro"/>
</dbReference>
<proteinExistence type="inferred from homology"/>
<evidence type="ECO:0000256" key="7">
    <source>
        <dbReference type="ARBA" id="ARBA00029496"/>
    </source>
</evidence>
<dbReference type="OrthoDB" id="5349119at2759"/>
<dbReference type="AlphaFoldDB" id="A0A6A6UDR2"/>
<dbReference type="GO" id="GO:0006260">
    <property type="term" value="P:DNA replication"/>
    <property type="evidence" value="ECO:0007669"/>
    <property type="project" value="InterPro"/>
</dbReference>
<accession>A0A6A6UDR2</accession>
<keyword evidence="10" id="KW-1185">Reference proteome</keyword>
<gene>
    <name evidence="9" type="ORF">BT63DRAFT_424973</name>
</gene>
<feature type="compositionally biased region" description="Basic and acidic residues" evidence="8">
    <location>
        <begin position="258"/>
        <end position="272"/>
    </location>
</feature>
<keyword evidence="6" id="KW-0539">Nucleus</keyword>
<feature type="compositionally biased region" description="Basic and acidic residues" evidence="8">
    <location>
        <begin position="126"/>
        <end position="150"/>
    </location>
</feature>
<evidence type="ECO:0000313" key="9">
    <source>
        <dbReference type="EMBL" id="KAF2669238.1"/>
    </source>
</evidence>
<evidence type="ECO:0000256" key="6">
    <source>
        <dbReference type="ARBA" id="ARBA00023242"/>
    </source>
</evidence>
<evidence type="ECO:0000256" key="5">
    <source>
        <dbReference type="ARBA" id="ARBA00023204"/>
    </source>
</evidence>
<reference evidence="9" key="1">
    <citation type="journal article" date="2020" name="Stud. Mycol.">
        <title>101 Dothideomycetes genomes: a test case for predicting lifestyles and emergence of pathogens.</title>
        <authorList>
            <person name="Haridas S."/>
            <person name="Albert R."/>
            <person name="Binder M."/>
            <person name="Bloem J."/>
            <person name="Labutti K."/>
            <person name="Salamov A."/>
            <person name="Andreopoulos B."/>
            <person name="Baker S."/>
            <person name="Barry K."/>
            <person name="Bills G."/>
            <person name="Bluhm B."/>
            <person name="Cannon C."/>
            <person name="Castanera R."/>
            <person name="Culley D."/>
            <person name="Daum C."/>
            <person name="Ezra D."/>
            <person name="Gonzalez J."/>
            <person name="Henrissat B."/>
            <person name="Kuo A."/>
            <person name="Liang C."/>
            <person name="Lipzen A."/>
            <person name="Lutzoni F."/>
            <person name="Magnuson J."/>
            <person name="Mondo S."/>
            <person name="Nolan M."/>
            <person name="Ohm R."/>
            <person name="Pangilinan J."/>
            <person name="Park H.-J."/>
            <person name="Ramirez L."/>
            <person name="Alfaro M."/>
            <person name="Sun H."/>
            <person name="Tritt A."/>
            <person name="Yoshinaga Y."/>
            <person name="Zwiers L.-H."/>
            <person name="Turgeon B."/>
            <person name="Goodwin S."/>
            <person name="Spatafora J."/>
            <person name="Crous P."/>
            <person name="Grigoriev I."/>
        </authorList>
    </citation>
    <scope>NUCLEOTIDE SEQUENCE</scope>
    <source>
        <strain evidence="9">CBS 115976</strain>
    </source>
</reference>
<dbReference type="GO" id="GO:0006310">
    <property type="term" value="P:DNA recombination"/>
    <property type="evidence" value="ECO:0007669"/>
    <property type="project" value="UniProtKB-KW"/>
</dbReference>
<feature type="region of interest" description="Disordered" evidence="8">
    <location>
        <begin position="416"/>
        <end position="440"/>
    </location>
</feature>
<evidence type="ECO:0000256" key="3">
    <source>
        <dbReference type="ARBA" id="ARBA00022763"/>
    </source>
</evidence>
<feature type="region of interest" description="Disordered" evidence="8">
    <location>
        <begin position="501"/>
        <end position="530"/>
    </location>
</feature>
<keyword evidence="5" id="KW-0234">DNA repair</keyword>
<feature type="region of interest" description="Disordered" evidence="8">
    <location>
        <begin position="317"/>
        <end position="346"/>
    </location>
</feature>
<feature type="compositionally biased region" description="Basic residues" evidence="8">
    <location>
        <begin position="151"/>
        <end position="167"/>
    </location>
</feature>
<dbReference type="Pfam" id="PF09494">
    <property type="entry name" value="Slx4"/>
    <property type="match status" value="1"/>
</dbReference>
<organism evidence="9 10">
    <name type="scientific">Microthyrium microscopicum</name>
    <dbReference type="NCBI Taxonomy" id="703497"/>
    <lineage>
        <taxon>Eukaryota</taxon>
        <taxon>Fungi</taxon>
        <taxon>Dikarya</taxon>
        <taxon>Ascomycota</taxon>
        <taxon>Pezizomycotina</taxon>
        <taxon>Dothideomycetes</taxon>
        <taxon>Dothideomycetes incertae sedis</taxon>
        <taxon>Microthyriales</taxon>
        <taxon>Microthyriaceae</taxon>
        <taxon>Microthyrium</taxon>
    </lineage>
</organism>
<feature type="region of interest" description="Disordered" evidence="8">
    <location>
        <begin position="28"/>
        <end position="236"/>
    </location>
</feature>
<evidence type="ECO:0000313" key="10">
    <source>
        <dbReference type="Proteomes" id="UP000799302"/>
    </source>
</evidence>
<dbReference type="Proteomes" id="UP000799302">
    <property type="component" value="Unassembled WGS sequence"/>
</dbReference>
<evidence type="ECO:0000256" key="1">
    <source>
        <dbReference type="ARBA" id="ARBA00004123"/>
    </source>
</evidence>
<feature type="region of interest" description="Disordered" evidence="8">
    <location>
        <begin position="249"/>
        <end position="295"/>
    </location>
</feature>
<comment type="similarity">
    <text evidence="2">Belongs to the SLX4 family.</text>
</comment>
<evidence type="ECO:0000256" key="4">
    <source>
        <dbReference type="ARBA" id="ARBA00023172"/>
    </source>
</evidence>
<keyword evidence="3" id="KW-0227">DNA damage</keyword>
<dbReference type="GO" id="GO:0006281">
    <property type="term" value="P:DNA repair"/>
    <property type="evidence" value="ECO:0007669"/>
    <property type="project" value="UniProtKB-KW"/>
</dbReference>
<dbReference type="EMBL" id="MU004235">
    <property type="protein sequence ID" value="KAF2669238.1"/>
    <property type="molecule type" value="Genomic_DNA"/>
</dbReference>
<keyword evidence="4" id="KW-0233">DNA recombination</keyword>